<proteinExistence type="predicted"/>
<sequence>MSDEATNETLKLPQALSIRSIAAAHGLLLDHLRDTDRLVVEVPEDADADLSFVQLMEASRNFAAQNNKTITLKEPAGGQVLQTLRRGGFLSRMDAASRQFWLHERT</sequence>
<evidence type="ECO:0000313" key="2">
    <source>
        <dbReference type="Proteomes" id="UP000032564"/>
    </source>
</evidence>
<dbReference type="EMBL" id="JWIT01000005">
    <property type="protein sequence ID" value="KJF73718.1"/>
    <property type="molecule type" value="Genomic_DNA"/>
</dbReference>
<name>A0ABR5D9I9_9HYPH</name>
<protein>
    <recommendedName>
        <fullName evidence="3">STAS domain-containing protein</fullName>
    </recommendedName>
</protein>
<evidence type="ECO:0008006" key="3">
    <source>
        <dbReference type="Google" id="ProtNLM"/>
    </source>
</evidence>
<gene>
    <name evidence="1" type="ORF">RP75_10365</name>
</gene>
<organism evidence="1 2">
    <name type="scientific">Agrobacterium arsenijevicii</name>
    <dbReference type="NCBI Taxonomy" id="1585697"/>
    <lineage>
        <taxon>Bacteria</taxon>
        <taxon>Pseudomonadati</taxon>
        <taxon>Pseudomonadota</taxon>
        <taxon>Alphaproteobacteria</taxon>
        <taxon>Hyphomicrobiales</taxon>
        <taxon>Rhizobiaceae</taxon>
        <taxon>Rhizobium/Agrobacterium group</taxon>
        <taxon>Agrobacterium</taxon>
    </lineage>
</organism>
<comment type="caution">
    <text evidence="1">The sequence shown here is derived from an EMBL/GenBank/DDBJ whole genome shotgun (WGS) entry which is preliminary data.</text>
</comment>
<dbReference type="RefSeq" id="WP_045017910.1">
    <property type="nucleotide sequence ID" value="NZ_CP166104.1"/>
</dbReference>
<accession>A0ABR5D9I9</accession>
<dbReference type="Proteomes" id="UP000032564">
    <property type="component" value="Unassembled WGS sequence"/>
</dbReference>
<reference evidence="1 2" key="1">
    <citation type="submission" date="2014-12" db="EMBL/GenBank/DDBJ databases">
        <authorList>
            <person name="Kuzmanovic N."/>
            <person name="Pulawska J."/>
            <person name="Obradovic A."/>
        </authorList>
    </citation>
    <scope>NUCLEOTIDE SEQUENCE [LARGE SCALE GENOMIC DNA]</scope>
    <source>
        <strain evidence="1 2">KFB 330</strain>
    </source>
</reference>
<keyword evidence="2" id="KW-1185">Reference proteome</keyword>
<evidence type="ECO:0000313" key="1">
    <source>
        <dbReference type="EMBL" id="KJF73718.1"/>
    </source>
</evidence>